<accession>A0A4R4VUQ6</accession>
<dbReference type="AlphaFoldDB" id="A0A4R4VUQ6"/>
<evidence type="ECO:0000256" key="1">
    <source>
        <dbReference type="SAM" id="SignalP"/>
    </source>
</evidence>
<proteinExistence type="predicted"/>
<organism evidence="2 3">
    <name type="scientific">Nonomuraea deserti</name>
    <dbReference type="NCBI Taxonomy" id="1848322"/>
    <lineage>
        <taxon>Bacteria</taxon>
        <taxon>Bacillati</taxon>
        <taxon>Actinomycetota</taxon>
        <taxon>Actinomycetes</taxon>
        <taxon>Streptosporangiales</taxon>
        <taxon>Streptosporangiaceae</taxon>
        <taxon>Nonomuraea</taxon>
    </lineage>
</organism>
<dbReference type="Proteomes" id="UP000295258">
    <property type="component" value="Unassembled WGS sequence"/>
</dbReference>
<feature type="signal peptide" evidence="1">
    <location>
        <begin position="1"/>
        <end position="25"/>
    </location>
</feature>
<feature type="chain" id="PRO_5020339245" evidence="1">
    <location>
        <begin position="26"/>
        <end position="138"/>
    </location>
</feature>
<dbReference type="EMBL" id="SMKO01000034">
    <property type="protein sequence ID" value="TDD06155.1"/>
    <property type="molecule type" value="Genomic_DNA"/>
</dbReference>
<comment type="caution">
    <text evidence="2">The sequence shown here is derived from an EMBL/GenBank/DDBJ whole genome shotgun (WGS) entry which is preliminary data.</text>
</comment>
<protein>
    <submittedName>
        <fullName evidence="2">Spore-associated protein A</fullName>
    </submittedName>
</protein>
<dbReference type="RefSeq" id="WP_132595942.1">
    <property type="nucleotide sequence ID" value="NZ_SMKO01000034.1"/>
</dbReference>
<keyword evidence="1" id="KW-0732">Signal</keyword>
<sequence>MRTRGKLATLLASATLASTALVAGAAPVSATGPCGSSYSRVGAYAVPESGTRKGTLEVYYNSSTGKNCALMYGYGSTANTTTWKSVRIQRSDNTGLDQDGGNYKYYAGPVYVSAPGQCIDVEGSVGQAGVSYWDVHCG</sequence>
<name>A0A4R4VUQ6_9ACTN</name>
<evidence type="ECO:0000313" key="3">
    <source>
        <dbReference type="Proteomes" id="UP000295258"/>
    </source>
</evidence>
<reference evidence="2 3" key="1">
    <citation type="submission" date="2019-03" db="EMBL/GenBank/DDBJ databases">
        <title>Draft genome sequences of novel Actinobacteria.</title>
        <authorList>
            <person name="Sahin N."/>
            <person name="Ay H."/>
            <person name="Saygin H."/>
        </authorList>
    </citation>
    <scope>NUCLEOTIDE SEQUENCE [LARGE SCALE GENOMIC DNA]</scope>
    <source>
        <strain evidence="2 3">KC310</strain>
    </source>
</reference>
<evidence type="ECO:0000313" key="2">
    <source>
        <dbReference type="EMBL" id="TDD06155.1"/>
    </source>
</evidence>
<gene>
    <name evidence="2" type="ORF">E1292_15910</name>
</gene>
<keyword evidence="3" id="KW-1185">Reference proteome</keyword>